<dbReference type="NCBIfam" id="TIGR00571">
    <property type="entry name" value="dam"/>
    <property type="match status" value="1"/>
</dbReference>
<keyword evidence="4" id="KW-0808">Transferase</keyword>
<dbReference type="GO" id="GO:0009007">
    <property type="term" value="F:site-specific DNA-methyltransferase (adenine-specific) activity"/>
    <property type="evidence" value="ECO:0007669"/>
    <property type="project" value="UniProtKB-EC"/>
</dbReference>
<keyword evidence="3 7" id="KW-0489">Methyltransferase</keyword>
<dbReference type="SUPFAM" id="SSF53335">
    <property type="entry name" value="S-adenosyl-L-methionine-dependent methyltransferases"/>
    <property type="match status" value="1"/>
</dbReference>
<dbReference type="REBASE" id="681213">
    <property type="entry name" value="M.Mor3596ORF315P"/>
</dbReference>
<dbReference type="GO" id="GO:0032259">
    <property type="term" value="P:methylation"/>
    <property type="evidence" value="ECO:0007669"/>
    <property type="project" value="UniProtKB-KW"/>
</dbReference>
<keyword evidence="5" id="KW-0949">S-adenosyl-L-methionine</keyword>
<comment type="similarity">
    <text evidence="1">Belongs to the N(4)/N(6)-methyltransferase family.</text>
</comment>
<dbReference type="AlphaFoldDB" id="A0A9X9S3Q7"/>
<dbReference type="PRINTS" id="PR00505">
    <property type="entry name" value="D12N6MTFRASE"/>
</dbReference>
<gene>
    <name evidence="7" type="ORF">OU421_00315</name>
</gene>
<evidence type="ECO:0000313" key="7">
    <source>
        <dbReference type="EMBL" id="WAI01354.1"/>
    </source>
</evidence>
<evidence type="ECO:0000256" key="5">
    <source>
        <dbReference type="ARBA" id="ARBA00022691"/>
    </source>
</evidence>
<evidence type="ECO:0000256" key="6">
    <source>
        <dbReference type="ARBA" id="ARBA00047942"/>
    </source>
</evidence>
<evidence type="ECO:0000256" key="2">
    <source>
        <dbReference type="ARBA" id="ARBA00011900"/>
    </source>
</evidence>
<dbReference type="RefSeq" id="WP_268186580.1">
    <property type="nucleotide sequence ID" value="NZ_CP113361.1"/>
</dbReference>
<dbReference type="InterPro" id="IPR012327">
    <property type="entry name" value="MeTrfase_D12"/>
</dbReference>
<dbReference type="KEGG" id="mou:OU421_00315"/>
<dbReference type="Gene3D" id="3.40.50.150">
    <property type="entry name" value="Vaccinia Virus protein VP39"/>
    <property type="match status" value="1"/>
</dbReference>
<name>A0A9X9S3Q7_METOG</name>
<organism evidence="7 8">
    <name type="scientific">Methanogenium organophilum</name>
    <dbReference type="NCBI Taxonomy" id="2199"/>
    <lineage>
        <taxon>Archaea</taxon>
        <taxon>Methanobacteriati</taxon>
        <taxon>Methanobacteriota</taxon>
        <taxon>Stenosarchaea group</taxon>
        <taxon>Methanomicrobia</taxon>
        <taxon>Methanomicrobiales</taxon>
        <taxon>Methanomicrobiaceae</taxon>
        <taxon>Methanogenium</taxon>
    </lineage>
</organism>
<proteinExistence type="inferred from homology"/>
<reference evidence="7" key="1">
    <citation type="submission" date="2022-11" db="EMBL/GenBank/DDBJ databases">
        <title>Complete genome sequence of Methanogenium organophilum DSM 3596.</title>
        <authorList>
            <person name="Chen S.-C."/>
            <person name="Lai S.-J."/>
            <person name="You Y.-T."/>
        </authorList>
    </citation>
    <scope>NUCLEOTIDE SEQUENCE</scope>
    <source>
        <strain evidence="7">DSM 3596</strain>
    </source>
</reference>
<dbReference type="InterPro" id="IPR029063">
    <property type="entry name" value="SAM-dependent_MTases_sf"/>
</dbReference>
<dbReference type="PIRSF" id="PIRSF000398">
    <property type="entry name" value="M_m6A_EcoRV"/>
    <property type="match status" value="1"/>
</dbReference>
<dbReference type="PANTHER" id="PTHR30481:SF3">
    <property type="entry name" value="DNA ADENINE METHYLASE"/>
    <property type="match status" value="1"/>
</dbReference>
<dbReference type="Gene3D" id="1.10.1020.10">
    <property type="entry name" value="Adenine-specific Methyltransferase, Domain 2"/>
    <property type="match status" value="1"/>
</dbReference>
<evidence type="ECO:0000256" key="4">
    <source>
        <dbReference type="ARBA" id="ARBA00022679"/>
    </source>
</evidence>
<dbReference type="InterPro" id="IPR023095">
    <property type="entry name" value="Ade_MeTrfase_dom_2"/>
</dbReference>
<dbReference type="GeneID" id="76833499"/>
<dbReference type="GO" id="GO:0006298">
    <property type="term" value="P:mismatch repair"/>
    <property type="evidence" value="ECO:0007669"/>
    <property type="project" value="TreeGrafter"/>
</dbReference>
<accession>A0A9X9S3Q7</accession>
<evidence type="ECO:0000256" key="1">
    <source>
        <dbReference type="ARBA" id="ARBA00006594"/>
    </source>
</evidence>
<evidence type="ECO:0000313" key="8">
    <source>
        <dbReference type="Proteomes" id="UP001163096"/>
    </source>
</evidence>
<sequence length="286" mass="33082">MLRPVVKWAGGKRQILPEIVKRLPINWDVYYEPFIGGAALLIELNNSKKINKAIISDINLELINLYNVIKKSPEDLLQELQSGKYQNDQEIFYQFRDHFNEIKAKDEFDIERASIFIYLNRHCFNGLWRVNKKNNYNVPFGRYKNPKLADNKMIHGLSQLFQKVNIRNEDFEVVVADAKEGDFVYFDPPYMPLSDTAHFTNYTSNGFSYDDQVRLAETYKRLAEKGVSVMLSNSDAPAIHELYGDFNISVIRANRSINSDASKRTGVTEVIVTNYPVKTDEIHTLL</sequence>
<keyword evidence="8" id="KW-1185">Reference proteome</keyword>
<dbReference type="EMBL" id="CP113361">
    <property type="protein sequence ID" value="WAI01354.1"/>
    <property type="molecule type" value="Genomic_DNA"/>
</dbReference>
<dbReference type="EC" id="2.1.1.72" evidence="2"/>
<comment type="catalytic activity">
    <reaction evidence="6">
        <text>a 2'-deoxyadenosine in DNA + S-adenosyl-L-methionine = an N(6)-methyl-2'-deoxyadenosine in DNA + S-adenosyl-L-homocysteine + H(+)</text>
        <dbReference type="Rhea" id="RHEA:15197"/>
        <dbReference type="Rhea" id="RHEA-COMP:12418"/>
        <dbReference type="Rhea" id="RHEA-COMP:12419"/>
        <dbReference type="ChEBI" id="CHEBI:15378"/>
        <dbReference type="ChEBI" id="CHEBI:57856"/>
        <dbReference type="ChEBI" id="CHEBI:59789"/>
        <dbReference type="ChEBI" id="CHEBI:90615"/>
        <dbReference type="ChEBI" id="CHEBI:90616"/>
        <dbReference type="EC" id="2.1.1.72"/>
    </reaction>
</comment>
<dbReference type="Proteomes" id="UP001163096">
    <property type="component" value="Chromosome"/>
</dbReference>
<dbReference type="GO" id="GO:0009307">
    <property type="term" value="P:DNA restriction-modification system"/>
    <property type="evidence" value="ECO:0007669"/>
    <property type="project" value="InterPro"/>
</dbReference>
<dbReference type="InterPro" id="IPR002052">
    <property type="entry name" value="DNA_methylase_N6_adenine_CS"/>
</dbReference>
<dbReference type="GO" id="GO:0043565">
    <property type="term" value="F:sequence-specific DNA binding"/>
    <property type="evidence" value="ECO:0007669"/>
    <property type="project" value="TreeGrafter"/>
</dbReference>
<dbReference type="PANTHER" id="PTHR30481">
    <property type="entry name" value="DNA ADENINE METHYLASE"/>
    <property type="match status" value="1"/>
</dbReference>
<dbReference type="InterPro" id="IPR012263">
    <property type="entry name" value="M_m6A_EcoRV"/>
</dbReference>
<dbReference type="PROSITE" id="PS00092">
    <property type="entry name" value="N6_MTASE"/>
    <property type="match status" value="1"/>
</dbReference>
<protein>
    <recommendedName>
        <fullName evidence="2">site-specific DNA-methyltransferase (adenine-specific)</fullName>
        <ecNumber evidence="2">2.1.1.72</ecNumber>
    </recommendedName>
</protein>
<dbReference type="Pfam" id="PF02086">
    <property type="entry name" value="MethyltransfD12"/>
    <property type="match status" value="1"/>
</dbReference>
<evidence type="ECO:0000256" key="3">
    <source>
        <dbReference type="ARBA" id="ARBA00022603"/>
    </source>
</evidence>
<dbReference type="GO" id="GO:1904047">
    <property type="term" value="F:S-adenosyl-L-methionine binding"/>
    <property type="evidence" value="ECO:0007669"/>
    <property type="project" value="TreeGrafter"/>
</dbReference>